<dbReference type="InterPro" id="IPR016125">
    <property type="entry name" value="Peptidase_C15-like"/>
</dbReference>
<sequence>MAARRTRNGHPVRRARLHWGRMKQLTVVISGFDPYEGVSVNPSLVVPDALANEGVGVDPDNIEDPLHDVAIDVHAVHVPVSFRNGWAKLRDTLEDVQPNIVIATGLKRASRGILLERCAINLKDTTRPDAENVIPGRRVINEDGPAAYWTGLPLRAILNAFAKDNIPATLSSDAGTYVCNALFYQLQEWAAQRGDTMGGFVNLPPVNEQPHPQHGLSLRQQVQAGKDLVRSAARYYLQPTSKDILL</sequence>
<dbReference type="PANTHER" id="PTHR23402:SF1">
    <property type="entry name" value="PYROGLUTAMYL-PEPTIDASE I"/>
    <property type="match status" value="1"/>
</dbReference>
<dbReference type="Pfam" id="PF01470">
    <property type="entry name" value="Peptidase_C15"/>
    <property type="match status" value="1"/>
</dbReference>
<dbReference type="InterPro" id="IPR036440">
    <property type="entry name" value="Peptidase_C15-like_sf"/>
</dbReference>
<dbReference type="Gene3D" id="3.40.630.20">
    <property type="entry name" value="Peptidase C15, pyroglutamyl peptidase I-like"/>
    <property type="match status" value="1"/>
</dbReference>
<dbReference type="GO" id="GO:0005829">
    <property type="term" value="C:cytosol"/>
    <property type="evidence" value="ECO:0007669"/>
    <property type="project" value="InterPro"/>
</dbReference>
<keyword evidence="8" id="KW-1185">Reference proteome</keyword>
<evidence type="ECO:0000313" key="7">
    <source>
        <dbReference type="EMBL" id="PAU67701.1"/>
    </source>
</evidence>
<keyword evidence="3" id="KW-0645">Protease</keyword>
<dbReference type="EC" id="3.4.19.3" evidence="6"/>
<comment type="catalytic activity">
    <reaction evidence="6">
        <text>Release of an N-terminal pyroglutamyl group from a polypeptide, the second amino acid generally not being Pro.</text>
        <dbReference type="EC" id="3.4.19.3"/>
    </reaction>
</comment>
<evidence type="ECO:0000256" key="6">
    <source>
        <dbReference type="PROSITE-ProRule" id="PRU10077"/>
    </source>
</evidence>
<comment type="similarity">
    <text evidence="1">Belongs to the peptidase C15 family.</text>
</comment>
<name>A0A2A2EF99_9BIFI</name>
<evidence type="ECO:0000256" key="5">
    <source>
        <dbReference type="ARBA" id="ARBA00022807"/>
    </source>
</evidence>
<evidence type="ECO:0000313" key="8">
    <source>
        <dbReference type="Proteomes" id="UP000218399"/>
    </source>
</evidence>
<dbReference type="PRINTS" id="PR00706">
    <property type="entry name" value="PYROGLUPTASE"/>
</dbReference>
<reference evidence="7 8" key="1">
    <citation type="journal article" date="2017" name="ISME J.">
        <title>Unveiling bifidobacterial biogeography across the mammalian branch of the tree of life.</title>
        <authorList>
            <person name="Milani C."/>
            <person name="Mangifesta M."/>
            <person name="Mancabelli L."/>
            <person name="Lugli G.A."/>
            <person name="James K."/>
            <person name="Duranti S."/>
            <person name="Turroni F."/>
            <person name="Ferrario C."/>
            <person name="Ossiprandi M.C."/>
            <person name="van Sinderen D."/>
            <person name="Ventura M."/>
        </authorList>
    </citation>
    <scope>NUCLEOTIDE SEQUENCE [LARGE SCALE GENOMIC DNA]</scope>
    <source>
        <strain evidence="8">Ham19E</strain>
    </source>
</reference>
<proteinExistence type="inferred from homology"/>
<gene>
    <name evidence="7" type="ORF">B1526_1009</name>
</gene>
<dbReference type="PANTHER" id="PTHR23402">
    <property type="entry name" value="PROTEASE FAMILY C15 PYROGLUTAMYL-PEPTIDASE I-RELATED"/>
    <property type="match status" value="1"/>
</dbReference>
<dbReference type="InterPro" id="IPR033694">
    <property type="entry name" value="PGPEP1_Cys_AS"/>
</dbReference>
<keyword evidence="4" id="KW-0378">Hydrolase</keyword>
<keyword evidence="2" id="KW-0963">Cytoplasm</keyword>
<evidence type="ECO:0000256" key="4">
    <source>
        <dbReference type="ARBA" id="ARBA00022801"/>
    </source>
</evidence>
<protein>
    <recommendedName>
        <fullName evidence="6">Pyroglutamyl-peptidase I</fullName>
        <ecNumber evidence="6">3.4.19.3</ecNumber>
    </recommendedName>
</protein>
<organism evidence="7 8">
    <name type="scientific">Bifidobacterium criceti</name>
    <dbReference type="NCBI Taxonomy" id="1960969"/>
    <lineage>
        <taxon>Bacteria</taxon>
        <taxon>Bacillati</taxon>
        <taxon>Actinomycetota</taxon>
        <taxon>Actinomycetes</taxon>
        <taxon>Bifidobacteriales</taxon>
        <taxon>Bifidobacteriaceae</taxon>
        <taxon>Bifidobacterium</taxon>
    </lineage>
</organism>
<dbReference type="PIRSF" id="PIRSF015592">
    <property type="entry name" value="Prld-crbxl_pptds"/>
    <property type="match status" value="1"/>
</dbReference>
<feature type="active site" evidence="6">
    <location>
        <position position="179"/>
    </location>
</feature>
<dbReference type="CDD" id="cd00501">
    <property type="entry name" value="Peptidase_C15"/>
    <property type="match status" value="1"/>
</dbReference>
<evidence type="ECO:0000256" key="1">
    <source>
        <dbReference type="ARBA" id="ARBA00006641"/>
    </source>
</evidence>
<dbReference type="Proteomes" id="UP000218399">
    <property type="component" value="Unassembled WGS sequence"/>
</dbReference>
<dbReference type="InterPro" id="IPR000816">
    <property type="entry name" value="Peptidase_C15"/>
</dbReference>
<dbReference type="EMBL" id="MVOH01000011">
    <property type="protein sequence ID" value="PAU67701.1"/>
    <property type="molecule type" value="Genomic_DNA"/>
</dbReference>
<dbReference type="SUPFAM" id="SSF53182">
    <property type="entry name" value="Pyrrolidone carboxyl peptidase (pyroglutamate aminopeptidase)"/>
    <property type="match status" value="1"/>
</dbReference>
<dbReference type="AlphaFoldDB" id="A0A2A2EF99"/>
<dbReference type="GO" id="GO:0006508">
    <property type="term" value="P:proteolysis"/>
    <property type="evidence" value="ECO:0007669"/>
    <property type="project" value="UniProtKB-KW"/>
</dbReference>
<comment type="caution">
    <text evidence="7">The sequence shown here is derived from an EMBL/GenBank/DDBJ whole genome shotgun (WGS) entry which is preliminary data.</text>
</comment>
<accession>A0A2A2EF99</accession>
<evidence type="ECO:0000256" key="2">
    <source>
        <dbReference type="ARBA" id="ARBA00022490"/>
    </source>
</evidence>
<keyword evidence="5" id="KW-0788">Thiol protease</keyword>
<evidence type="ECO:0000256" key="3">
    <source>
        <dbReference type="ARBA" id="ARBA00022670"/>
    </source>
</evidence>
<dbReference type="GO" id="GO:0016920">
    <property type="term" value="F:pyroglutamyl-peptidase activity"/>
    <property type="evidence" value="ECO:0007669"/>
    <property type="project" value="UniProtKB-EC"/>
</dbReference>
<dbReference type="PROSITE" id="PS01334">
    <property type="entry name" value="PYRASE_CYS"/>
    <property type="match status" value="1"/>
</dbReference>